<organism evidence="6 7">
    <name type="scientific">Phytophthora boehmeriae</name>
    <dbReference type="NCBI Taxonomy" id="109152"/>
    <lineage>
        <taxon>Eukaryota</taxon>
        <taxon>Sar</taxon>
        <taxon>Stramenopiles</taxon>
        <taxon>Oomycota</taxon>
        <taxon>Peronosporomycetes</taxon>
        <taxon>Peronosporales</taxon>
        <taxon>Peronosporaceae</taxon>
        <taxon>Phytophthora</taxon>
    </lineage>
</organism>
<dbReference type="Pfam" id="PF13374">
    <property type="entry name" value="TPR_10"/>
    <property type="match status" value="1"/>
</dbReference>
<protein>
    <recommendedName>
        <fullName evidence="8">RxLR effector protein</fullName>
    </recommendedName>
</protein>
<gene>
    <name evidence="6" type="ORF">PHYBOEH_010864</name>
</gene>
<keyword evidence="2" id="KW-0802">TPR repeat</keyword>
<name>A0A8T1VKF7_9STRA</name>
<feature type="signal peptide" evidence="5">
    <location>
        <begin position="1"/>
        <end position="22"/>
    </location>
</feature>
<keyword evidence="1" id="KW-0677">Repeat</keyword>
<keyword evidence="7" id="KW-1185">Reference proteome</keyword>
<reference evidence="6" key="1">
    <citation type="submission" date="2021-02" db="EMBL/GenBank/DDBJ databases">
        <authorList>
            <person name="Palmer J.M."/>
        </authorList>
    </citation>
    <scope>NUCLEOTIDE SEQUENCE</scope>
    <source>
        <strain evidence="6">SCRP23</strain>
    </source>
</reference>
<feature type="region of interest" description="Disordered" evidence="4">
    <location>
        <begin position="32"/>
        <end position="51"/>
    </location>
</feature>
<dbReference type="OrthoDB" id="626167at2759"/>
<keyword evidence="3" id="KW-0175">Coiled coil</keyword>
<proteinExistence type="predicted"/>
<evidence type="ECO:0000256" key="2">
    <source>
        <dbReference type="ARBA" id="ARBA00022803"/>
    </source>
</evidence>
<sequence>MRGLRSSCVGALLLALALLSLTDHTGVVCAKSDKEAKTPEPTSSASSRDNDPVIQEVRGLRNAGMKLNDAKDFKGAIEKIREAIKLLHNRVFGEGRHAVTDPQDISQDAALYAQILNDYGSVLIRAKQYDEAIEVLEDSVAMVEKIYGDSHPSLGLSLRSLADAYMAKEKYQKAINKYKTLRKHVKQGLGVTHEAYIEASLRIAEGYKKLDKKEKQLKVLQNALKAQGGEINGLTSGIAELYMELSTAHLAVNEVDDASRAAETASAVFLQRDGEDSLAYAFSLNALAGVKMRQQKVDDAIGLLERAHKIAVNIYGEDDAITKASAKTLREVKEYKVDMQSEKDEL</sequence>
<feature type="chain" id="PRO_5035799134" description="RxLR effector protein" evidence="5">
    <location>
        <begin position="23"/>
        <end position="346"/>
    </location>
</feature>
<dbReference type="AlphaFoldDB" id="A0A8T1VKF7"/>
<comment type="caution">
    <text evidence="6">The sequence shown here is derived from an EMBL/GenBank/DDBJ whole genome shotgun (WGS) entry which is preliminary data.</text>
</comment>
<dbReference type="SMART" id="SM00028">
    <property type="entry name" value="TPR"/>
    <property type="match status" value="5"/>
</dbReference>
<feature type="coiled-coil region" evidence="3">
    <location>
        <begin position="203"/>
        <end position="230"/>
    </location>
</feature>
<dbReference type="Pfam" id="PF13424">
    <property type="entry name" value="TPR_12"/>
    <property type="match status" value="1"/>
</dbReference>
<evidence type="ECO:0000313" key="6">
    <source>
        <dbReference type="EMBL" id="KAG7381591.1"/>
    </source>
</evidence>
<dbReference type="InterPro" id="IPR019734">
    <property type="entry name" value="TPR_rpt"/>
</dbReference>
<evidence type="ECO:0000256" key="4">
    <source>
        <dbReference type="SAM" id="MobiDB-lite"/>
    </source>
</evidence>
<keyword evidence="5" id="KW-0732">Signal</keyword>
<accession>A0A8T1VKF7</accession>
<dbReference type="PANTHER" id="PTHR45641">
    <property type="entry name" value="TETRATRICOPEPTIDE REPEAT PROTEIN (AFU_ORTHOLOGUE AFUA_6G03870)"/>
    <property type="match status" value="1"/>
</dbReference>
<evidence type="ECO:0000256" key="5">
    <source>
        <dbReference type="SAM" id="SignalP"/>
    </source>
</evidence>
<evidence type="ECO:0008006" key="8">
    <source>
        <dbReference type="Google" id="ProtNLM"/>
    </source>
</evidence>
<evidence type="ECO:0000256" key="3">
    <source>
        <dbReference type="SAM" id="Coils"/>
    </source>
</evidence>
<dbReference type="EMBL" id="JAGDFL010000771">
    <property type="protein sequence ID" value="KAG7381591.1"/>
    <property type="molecule type" value="Genomic_DNA"/>
</dbReference>
<evidence type="ECO:0000256" key="1">
    <source>
        <dbReference type="ARBA" id="ARBA00022737"/>
    </source>
</evidence>
<dbReference type="Proteomes" id="UP000693981">
    <property type="component" value="Unassembled WGS sequence"/>
</dbReference>
<evidence type="ECO:0000313" key="7">
    <source>
        <dbReference type="Proteomes" id="UP000693981"/>
    </source>
</evidence>